<sequence>MSIADDAEKRYVIDVPAGARFLAIRTGSGAGDLDLYVKADSAPTKGRNGVSDAKSRVAGNAEHVLISNPKAGRYHVLLHAYDAVKGASVVAVVR</sequence>
<dbReference type="AlphaFoldDB" id="A0A840MSF5"/>
<evidence type="ECO:0000313" key="2">
    <source>
        <dbReference type="EMBL" id="MBB5020345.1"/>
    </source>
</evidence>
<dbReference type="Proteomes" id="UP000575898">
    <property type="component" value="Unassembled WGS sequence"/>
</dbReference>
<feature type="domain" description="Peptidase C-terminal archaeal/bacterial" evidence="1">
    <location>
        <begin position="10"/>
        <end position="79"/>
    </location>
</feature>
<reference evidence="2 3" key="1">
    <citation type="submission" date="2020-08" db="EMBL/GenBank/DDBJ databases">
        <title>Genomic Encyclopedia of Type Strains, Phase IV (KMG-IV): sequencing the most valuable type-strain genomes for metagenomic binning, comparative biology and taxonomic classification.</title>
        <authorList>
            <person name="Goeker M."/>
        </authorList>
    </citation>
    <scope>NUCLEOTIDE SEQUENCE [LARGE SCALE GENOMIC DNA]</scope>
    <source>
        <strain evidence="2 3">DSM 27165</strain>
    </source>
</reference>
<dbReference type="RefSeq" id="WP_184041744.1">
    <property type="nucleotide sequence ID" value="NZ_JACHHY010000031.1"/>
</dbReference>
<keyword evidence="3" id="KW-1185">Reference proteome</keyword>
<proteinExistence type="predicted"/>
<evidence type="ECO:0000313" key="3">
    <source>
        <dbReference type="Proteomes" id="UP000575898"/>
    </source>
</evidence>
<dbReference type="Pfam" id="PF04151">
    <property type="entry name" value="PPC"/>
    <property type="match status" value="1"/>
</dbReference>
<dbReference type="Gene3D" id="2.60.120.380">
    <property type="match status" value="1"/>
</dbReference>
<gene>
    <name evidence="2" type="ORF">HNQ59_003664</name>
</gene>
<comment type="caution">
    <text evidence="2">The sequence shown here is derived from an EMBL/GenBank/DDBJ whole genome shotgun (WGS) entry which is preliminary data.</text>
</comment>
<evidence type="ECO:0000259" key="1">
    <source>
        <dbReference type="Pfam" id="PF04151"/>
    </source>
</evidence>
<dbReference type="EMBL" id="JACHHY010000031">
    <property type="protein sequence ID" value="MBB5020345.1"/>
    <property type="molecule type" value="Genomic_DNA"/>
</dbReference>
<organism evidence="2 3">
    <name type="scientific">Chitinivorax tropicus</name>
    <dbReference type="NCBI Taxonomy" id="714531"/>
    <lineage>
        <taxon>Bacteria</taxon>
        <taxon>Pseudomonadati</taxon>
        <taxon>Pseudomonadota</taxon>
        <taxon>Betaproteobacteria</taxon>
        <taxon>Chitinivorax</taxon>
    </lineage>
</organism>
<protein>
    <recommendedName>
        <fullName evidence="1">Peptidase C-terminal archaeal/bacterial domain-containing protein</fullName>
    </recommendedName>
</protein>
<dbReference type="InterPro" id="IPR007280">
    <property type="entry name" value="Peptidase_C_arc/bac"/>
</dbReference>
<accession>A0A840MSF5</accession>
<name>A0A840MSF5_9PROT</name>